<evidence type="ECO:0000313" key="3">
    <source>
        <dbReference type="EMBL" id="AWT41001.1"/>
    </source>
</evidence>
<dbReference type="EMBL" id="CP029788">
    <property type="protein sequence ID" value="AWT41001.1"/>
    <property type="molecule type" value="Genomic_DNA"/>
</dbReference>
<dbReference type="AlphaFoldDB" id="A0A2U9NVE7"/>
<organism evidence="3 4">
    <name type="scientific">Streptomyces actuosus</name>
    <dbReference type="NCBI Taxonomy" id="1885"/>
    <lineage>
        <taxon>Bacteria</taxon>
        <taxon>Bacillati</taxon>
        <taxon>Actinomycetota</taxon>
        <taxon>Actinomycetes</taxon>
        <taxon>Kitasatosporales</taxon>
        <taxon>Streptomycetaceae</taxon>
        <taxon>Streptomyces</taxon>
    </lineage>
</organism>
<feature type="domain" description="Pyrrolo-quinoline quinone repeat" evidence="2">
    <location>
        <begin position="44"/>
        <end position="199"/>
    </location>
</feature>
<reference evidence="3 4" key="1">
    <citation type="submission" date="2018-06" db="EMBL/GenBank/DDBJ databases">
        <title>The complete genome sequence of a nosiheptide producer Streptomyces actuosus ATCC 25421: deducing the ability of producing a new class III lantibiotics.</title>
        <authorList>
            <person name="Liu W."/>
            <person name="Sun F."/>
            <person name="Hu Y."/>
        </authorList>
    </citation>
    <scope>NUCLEOTIDE SEQUENCE [LARGE SCALE GENOMIC DNA]</scope>
    <source>
        <strain evidence="3 4">ATCC 25421</strain>
    </source>
</reference>
<dbReference type="InterPro" id="IPR002372">
    <property type="entry name" value="PQQ_rpt_dom"/>
</dbReference>
<evidence type="ECO:0000313" key="4">
    <source>
        <dbReference type="Proteomes" id="UP000247634"/>
    </source>
</evidence>
<dbReference type="PANTHER" id="PTHR34512">
    <property type="entry name" value="CELL SURFACE PROTEIN"/>
    <property type="match status" value="1"/>
</dbReference>
<protein>
    <recommendedName>
        <fullName evidence="2">Pyrrolo-quinoline quinone repeat domain-containing protein</fullName>
    </recommendedName>
</protein>
<dbReference type="SUPFAM" id="SSF50998">
    <property type="entry name" value="Quinoprotein alcohol dehydrogenase-like"/>
    <property type="match status" value="1"/>
</dbReference>
<dbReference type="Gene3D" id="2.40.128.630">
    <property type="match status" value="1"/>
</dbReference>
<dbReference type="InterPro" id="IPR011047">
    <property type="entry name" value="Quinoprotein_ADH-like_sf"/>
</dbReference>
<keyword evidence="4" id="KW-1185">Reference proteome</keyword>
<dbReference type="PANTHER" id="PTHR34512:SF30">
    <property type="entry name" value="OUTER MEMBRANE PROTEIN ASSEMBLY FACTOR BAMB"/>
    <property type="match status" value="1"/>
</dbReference>
<evidence type="ECO:0000256" key="1">
    <source>
        <dbReference type="SAM" id="MobiDB-lite"/>
    </source>
</evidence>
<dbReference type="Gene3D" id="2.130.10.10">
    <property type="entry name" value="YVTN repeat-like/Quinoprotein amine dehydrogenase"/>
    <property type="match status" value="1"/>
</dbReference>
<sequence length="458" mass="50164">MSEPLTLRVGVRARPGRPVWLGRPAAHRVRPRRYALGRRPPPPISSPRVRAVETEDRPPLTIDVDAERRLWTLSAPPGVPSRPVVAGGTVYLFLADGRLAAVDPDRGRVLWCSAPLTQPDTARLVSVGEVVVIAVQREHGRCGYVALDAATGTVRWTRIKSDLHRVAAAGSTLVLWNDTYDEHAKIAGVDALSGELLWENEFERIWRLLVRGERVILDTGGLRALDARSGEELWRKGHGNPLPGQQGTDDAAVFHAWKDGTEPELSLCASDTGEQLAATRFPRRALRHFSGPPILLDGGRALFAKSYGRRIQVYAHSGLAAAEPLLELRLARWRFTYFSEGPVCVGDWLYAVGGRRHQVYAAECGGGSGPRALPVTAPNGRAVTWPRTIAGPSHVFLSDGRTVAAVREGRVLWTTATDVFDSWPVPLGSDRVLYSSRSRTGDGYRLHCADAETGRRHT</sequence>
<dbReference type="OrthoDB" id="4310506at2"/>
<evidence type="ECO:0000259" key="2">
    <source>
        <dbReference type="Pfam" id="PF13360"/>
    </source>
</evidence>
<feature type="region of interest" description="Disordered" evidence="1">
    <location>
        <begin position="35"/>
        <end position="54"/>
    </location>
</feature>
<gene>
    <name evidence="3" type="ORF">DMT42_00690</name>
</gene>
<dbReference type="KEGG" id="sact:DMT42_00690"/>
<dbReference type="Pfam" id="PF13360">
    <property type="entry name" value="PQQ_2"/>
    <property type="match status" value="1"/>
</dbReference>
<dbReference type="InterPro" id="IPR015943">
    <property type="entry name" value="WD40/YVTN_repeat-like_dom_sf"/>
</dbReference>
<accession>A0A2U9NVE7</accession>
<name>A0A2U9NVE7_STRAS</name>
<proteinExistence type="predicted"/>
<dbReference type="Proteomes" id="UP000247634">
    <property type="component" value="Chromosome"/>
</dbReference>